<reference evidence="7" key="1">
    <citation type="submission" date="2011-07" db="EMBL/GenBank/DDBJ databases">
        <authorList>
            <consortium name="Caenorhabditis brenneri Sequencing and Analysis Consortium"/>
            <person name="Wilson R.K."/>
        </authorList>
    </citation>
    <scope>NUCLEOTIDE SEQUENCE [LARGE SCALE GENOMIC DNA]</scope>
    <source>
        <strain evidence="7">PB2801</strain>
    </source>
</reference>
<evidence type="ECO:0000256" key="1">
    <source>
        <dbReference type="ARBA" id="ARBA00004141"/>
    </source>
</evidence>
<dbReference type="GO" id="GO:0004984">
    <property type="term" value="F:olfactory receptor activity"/>
    <property type="evidence" value="ECO:0007669"/>
    <property type="project" value="TreeGrafter"/>
</dbReference>
<dbReference type="Proteomes" id="UP000008068">
    <property type="component" value="Unassembled WGS sequence"/>
</dbReference>
<feature type="transmembrane region" description="Helical" evidence="5">
    <location>
        <begin position="123"/>
        <end position="147"/>
    </location>
</feature>
<keyword evidence="4 5" id="KW-0472">Membrane</keyword>
<dbReference type="FunCoup" id="G0N3V6">
    <property type="interactions" value="6"/>
</dbReference>
<dbReference type="HOGENOM" id="CLU_048025_0_1_1"/>
<dbReference type="OrthoDB" id="5818348at2759"/>
<dbReference type="eggNOG" id="ENOG502TFZW">
    <property type="taxonomic scope" value="Eukaryota"/>
</dbReference>
<feature type="transmembrane region" description="Helical" evidence="5">
    <location>
        <begin position="279"/>
        <end position="300"/>
    </location>
</feature>
<feature type="transmembrane region" description="Helical" evidence="5">
    <location>
        <begin position="204"/>
        <end position="226"/>
    </location>
</feature>
<dbReference type="PANTHER" id="PTHR31357">
    <property type="entry name" value="SERPENTINE RECEPTOR CLASS ALPHA-10"/>
    <property type="match status" value="1"/>
</dbReference>
<dbReference type="Pfam" id="PF02117">
    <property type="entry name" value="7TM_GPCR_Sra"/>
    <property type="match status" value="3"/>
</dbReference>
<keyword evidence="7" id="KW-1185">Reference proteome</keyword>
<dbReference type="PANTHER" id="PTHR31357:SF8">
    <property type="entry name" value="G PROTEIN-COUPLED RECEPTOR"/>
    <property type="match status" value="1"/>
</dbReference>
<keyword evidence="2 5" id="KW-0812">Transmembrane</keyword>
<feature type="transmembrane region" description="Helical" evidence="5">
    <location>
        <begin position="413"/>
        <end position="430"/>
    </location>
</feature>
<proteinExistence type="predicted"/>
<evidence type="ECO:0000313" key="7">
    <source>
        <dbReference type="Proteomes" id="UP000008068"/>
    </source>
</evidence>
<feature type="transmembrane region" description="Helical" evidence="5">
    <location>
        <begin position="383"/>
        <end position="407"/>
    </location>
</feature>
<feature type="transmembrane region" description="Helical" evidence="5">
    <location>
        <begin position="38"/>
        <end position="60"/>
    </location>
</feature>
<protein>
    <submittedName>
        <fullName evidence="6">CBN-SRA-14 protein</fullName>
    </submittedName>
</protein>
<accession>G0N3V6</accession>
<dbReference type="OMA" id="TIHHITS"/>
<dbReference type="GO" id="GO:0004930">
    <property type="term" value="F:G protein-coupled receptor activity"/>
    <property type="evidence" value="ECO:0007669"/>
    <property type="project" value="InterPro"/>
</dbReference>
<evidence type="ECO:0000256" key="5">
    <source>
        <dbReference type="SAM" id="Phobius"/>
    </source>
</evidence>
<organism evidence="7">
    <name type="scientific">Caenorhabditis brenneri</name>
    <name type="common">Nematode worm</name>
    <dbReference type="NCBI Taxonomy" id="135651"/>
    <lineage>
        <taxon>Eukaryota</taxon>
        <taxon>Metazoa</taxon>
        <taxon>Ecdysozoa</taxon>
        <taxon>Nematoda</taxon>
        <taxon>Chromadorea</taxon>
        <taxon>Rhabditida</taxon>
        <taxon>Rhabditina</taxon>
        <taxon>Rhabditomorpha</taxon>
        <taxon>Rhabditoidea</taxon>
        <taxon>Rhabditidae</taxon>
        <taxon>Peloderinae</taxon>
        <taxon>Caenorhabditis</taxon>
    </lineage>
</organism>
<evidence type="ECO:0000256" key="2">
    <source>
        <dbReference type="ARBA" id="ARBA00022692"/>
    </source>
</evidence>
<feature type="transmembrane region" description="Helical" evidence="5">
    <location>
        <begin position="159"/>
        <end position="178"/>
    </location>
</feature>
<keyword evidence="3 5" id="KW-1133">Transmembrane helix</keyword>
<name>G0N3V6_CAEBE</name>
<dbReference type="PRINTS" id="PR00697">
    <property type="entry name" value="TMPROTEINSRA"/>
</dbReference>
<feature type="transmembrane region" description="Helical" evidence="5">
    <location>
        <begin position="72"/>
        <end position="94"/>
    </location>
</feature>
<gene>
    <name evidence="6" type="primary">Cbn-sra-14</name>
    <name evidence="6" type="ORF">CAEBREN_11023</name>
</gene>
<comment type="subcellular location">
    <subcellularLocation>
        <location evidence="1">Membrane</location>
        <topology evidence="1">Multi-pass membrane protein</topology>
    </subcellularLocation>
</comment>
<evidence type="ECO:0000313" key="6">
    <source>
        <dbReference type="EMBL" id="EGT51859.1"/>
    </source>
</evidence>
<sequence length="458" mass="53172">MNIPTSPLITGITNESSCPFRASADQVILQTSWILRIHIIYCTLLSFGCFIGVVCCARYMRKHPIFNESTTLLLYLSLVFAVIHDVAHVCNQWAVMYRSFYYADDPCNLFFDSDDCVILGRTLIFGISGMIYIHSALSIDGSLATFFPDIYYKHKHLPGVILAILMVAFNFLVQFLILPNSDTGKDYLPSCQFFKKQDAGRANFFLMSSLVLTFVNLFINLILLVVNKRHSKRANYMADDSTAFLDQYLTDYNAQSYRTRYDVQFQYQRSEAIMTSKSISVLVIAQITALMIYAGGSWGFRQMREQIPVSLYNNLIVWLYAISYATVSLPLLIIFCIKYVRRTRQRTIHHITNHKESQDHRMNELKALWIGARFQKREVIESTGAICFLTLSQFILMFFYSFGIFLLKTIREMITAQTFYFWIVWCYSRLKRALKIMGITNKKQTQEDHITEMKSMWT</sequence>
<dbReference type="EMBL" id="GL379835">
    <property type="protein sequence ID" value="EGT51859.1"/>
    <property type="molecule type" value="Genomic_DNA"/>
</dbReference>
<feature type="transmembrane region" description="Helical" evidence="5">
    <location>
        <begin position="315"/>
        <end position="337"/>
    </location>
</feature>
<dbReference type="GO" id="GO:0016020">
    <property type="term" value="C:membrane"/>
    <property type="evidence" value="ECO:0007669"/>
    <property type="project" value="UniProtKB-SubCell"/>
</dbReference>
<dbReference type="AlphaFoldDB" id="G0N3V6"/>
<dbReference type="InParanoid" id="G0N3V6"/>
<dbReference type="InterPro" id="IPR000344">
    <property type="entry name" value="7TM_GPCR_serpentine_rcpt_Sra"/>
</dbReference>
<evidence type="ECO:0000256" key="4">
    <source>
        <dbReference type="ARBA" id="ARBA00023136"/>
    </source>
</evidence>
<evidence type="ECO:0000256" key="3">
    <source>
        <dbReference type="ARBA" id="ARBA00022989"/>
    </source>
</evidence>
<dbReference type="InterPro" id="IPR051080">
    <property type="entry name" value="Nematode_rcpt-like_serp_alpha"/>
</dbReference>